<proteinExistence type="predicted"/>
<keyword evidence="1" id="KW-0378">Hydrolase</keyword>
<organism evidence="1 2">
    <name type="scientific">Lysinibacillus contaminans</name>
    <dbReference type="NCBI Taxonomy" id="1293441"/>
    <lineage>
        <taxon>Bacteria</taxon>
        <taxon>Bacillati</taxon>
        <taxon>Bacillota</taxon>
        <taxon>Bacilli</taxon>
        <taxon>Bacillales</taxon>
        <taxon>Bacillaceae</taxon>
        <taxon>Lysinibacillus</taxon>
    </lineage>
</organism>
<evidence type="ECO:0000313" key="1">
    <source>
        <dbReference type="EMBL" id="KOS68308.1"/>
    </source>
</evidence>
<dbReference type="Gene3D" id="3.40.50.1000">
    <property type="entry name" value="HAD superfamily/HAD-like"/>
    <property type="match status" value="1"/>
</dbReference>
<gene>
    <name evidence="1" type="ORF">AEA09_06890</name>
</gene>
<dbReference type="InterPro" id="IPR023214">
    <property type="entry name" value="HAD_sf"/>
</dbReference>
<sequence length="236" mass="27364">MGKYKTLLFDVDDTLLDFDLAENAALTRLFEQENITVTPAMLVRYRELNEAMWRAFERGEVTKNVLHNTRFSNFFKEYGIDIDGEHFEAGFQKYLQEAHYFVEGAYDVIAQLAKDYDLYVVSNGKTTTQNKRLIDADLAKYFKGIFISEQTGYQKPMIEFFDYVFTRIDGLDKNKTLIVGDSLTSDIKGGLRAGIDTCWFNIRDIDNTSDIQPHYEIKKLNELHMLLENKKILASI</sequence>
<dbReference type="RefSeq" id="WP_053583131.1">
    <property type="nucleotide sequence ID" value="NZ_LGRV01000003.1"/>
</dbReference>
<dbReference type="InterPro" id="IPR041492">
    <property type="entry name" value="HAD_2"/>
</dbReference>
<dbReference type="InterPro" id="IPR052550">
    <property type="entry name" value="Pyrimidine_5'-ntase_YjjG"/>
</dbReference>
<dbReference type="InterPro" id="IPR023198">
    <property type="entry name" value="PGP-like_dom2"/>
</dbReference>
<dbReference type="PANTHER" id="PTHR47478:SF1">
    <property type="entry name" value="PYRIMIDINE 5'-NUCLEOTIDASE YJJG"/>
    <property type="match status" value="1"/>
</dbReference>
<reference evidence="2" key="1">
    <citation type="submission" date="2015-07" db="EMBL/GenBank/DDBJ databases">
        <title>Fjat-14205 dsm 2895.</title>
        <authorList>
            <person name="Liu B."/>
            <person name="Wang J."/>
            <person name="Zhu Y."/>
            <person name="Liu G."/>
            <person name="Chen Q."/>
            <person name="Chen Z."/>
            <person name="Lan J."/>
            <person name="Che J."/>
            <person name="Ge C."/>
            <person name="Shi H."/>
            <person name="Pan Z."/>
            <person name="Liu X."/>
        </authorList>
    </citation>
    <scope>NUCLEOTIDE SEQUENCE [LARGE SCALE GENOMIC DNA]</scope>
    <source>
        <strain evidence="2">DSM 25560</strain>
    </source>
</reference>
<dbReference type="SUPFAM" id="SSF56784">
    <property type="entry name" value="HAD-like"/>
    <property type="match status" value="1"/>
</dbReference>
<dbReference type="InterPro" id="IPR036412">
    <property type="entry name" value="HAD-like_sf"/>
</dbReference>
<evidence type="ECO:0000313" key="2">
    <source>
        <dbReference type="Proteomes" id="UP000050668"/>
    </source>
</evidence>
<dbReference type="Pfam" id="PF13419">
    <property type="entry name" value="HAD_2"/>
    <property type="match status" value="1"/>
</dbReference>
<keyword evidence="2" id="KW-1185">Reference proteome</keyword>
<dbReference type="EMBL" id="LGRV01000003">
    <property type="protein sequence ID" value="KOS68308.1"/>
    <property type="molecule type" value="Genomic_DNA"/>
</dbReference>
<dbReference type="NCBIfam" id="TIGR02254">
    <property type="entry name" value="YjjG_YfnB"/>
    <property type="match status" value="1"/>
</dbReference>
<comment type="caution">
    <text evidence="1">The sequence shown here is derived from an EMBL/GenBank/DDBJ whole genome shotgun (WGS) entry which is preliminary data.</text>
</comment>
<dbReference type="InterPro" id="IPR006439">
    <property type="entry name" value="HAD-SF_hydro_IA"/>
</dbReference>
<dbReference type="PANTHER" id="PTHR47478">
    <property type="match status" value="1"/>
</dbReference>
<protein>
    <submittedName>
        <fullName evidence="1">HAD family hydrolase</fullName>
    </submittedName>
</protein>
<dbReference type="NCBIfam" id="TIGR01549">
    <property type="entry name" value="HAD-SF-IA-v1"/>
    <property type="match status" value="1"/>
</dbReference>
<dbReference type="InterPro" id="IPR011951">
    <property type="entry name" value="HAD-SF_hydro_IA_YjjG/PynA"/>
</dbReference>
<dbReference type="SFLD" id="SFLDG01129">
    <property type="entry name" value="C1.5:_HAD__Beta-PGM__Phosphata"/>
    <property type="match status" value="1"/>
</dbReference>
<dbReference type="Gene3D" id="1.10.150.240">
    <property type="entry name" value="Putative phosphatase, domain 2"/>
    <property type="match status" value="1"/>
</dbReference>
<dbReference type="GO" id="GO:0016787">
    <property type="term" value="F:hydrolase activity"/>
    <property type="evidence" value="ECO:0007669"/>
    <property type="project" value="UniProtKB-KW"/>
</dbReference>
<name>A0ABR5K078_9BACI</name>
<dbReference type="Proteomes" id="UP000050668">
    <property type="component" value="Unassembled WGS sequence"/>
</dbReference>
<dbReference type="SFLD" id="SFLDG01135">
    <property type="entry name" value="C1.5.6:_HAD__Beta-PGM__Phospha"/>
    <property type="match status" value="1"/>
</dbReference>
<dbReference type="SFLD" id="SFLDS00003">
    <property type="entry name" value="Haloacid_Dehalogenase"/>
    <property type="match status" value="1"/>
</dbReference>
<accession>A0ABR5K078</accession>